<dbReference type="InterPro" id="IPR025291">
    <property type="entry name" value="DUF4153"/>
</dbReference>
<comment type="caution">
    <text evidence="2">The sequence shown here is derived from an EMBL/GenBank/DDBJ whole genome shotgun (WGS) entry which is preliminary data.</text>
</comment>
<dbReference type="AlphaFoldDB" id="A0A017RVK2"/>
<keyword evidence="1" id="KW-0812">Transmembrane</keyword>
<gene>
    <name evidence="2" type="ORF">Q428_06590</name>
</gene>
<evidence type="ECO:0000313" key="2">
    <source>
        <dbReference type="EMBL" id="EYE88712.1"/>
    </source>
</evidence>
<organism evidence="2 3">
    <name type="scientific">Fervidicella metallireducens AeB</name>
    <dbReference type="NCBI Taxonomy" id="1403537"/>
    <lineage>
        <taxon>Bacteria</taxon>
        <taxon>Bacillati</taxon>
        <taxon>Bacillota</taxon>
        <taxon>Clostridia</taxon>
        <taxon>Eubacteriales</taxon>
        <taxon>Clostridiaceae</taxon>
        <taxon>Fervidicella</taxon>
    </lineage>
</organism>
<feature type="transmembrane region" description="Helical" evidence="1">
    <location>
        <begin position="344"/>
        <end position="369"/>
    </location>
</feature>
<dbReference type="STRING" id="1403537.Q428_06590"/>
<feature type="transmembrane region" description="Helical" evidence="1">
    <location>
        <begin position="182"/>
        <end position="203"/>
    </location>
</feature>
<evidence type="ECO:0000256" key="1">
    <source>
        <dbReference type="SAM" id="Phobius"/>
    </source>
</evidence>
<keyword evidence="3" id="KW-1185">Reference proteome</keyword>
<proteinExistence type="predicted"/>
<protein>
    <submittedName>
        <fullName evidence="2">Membrane protein</fullName>
    </submittedName>
</protein>
<evidence type="ECO:0000313" key="3">
    <source>
        <dbReference type="Proteomes" id="UP000019681"/>
    </source>
</evidence>
<dbReference type="EMBL" id="AZQP01000015">
    <property type="protein sequence ID" value="EYE88712.1"/>
    <property type="molecule type" value="Genomic_DNA"/>
</dbReference>
<reference evidence="2 3" key="1">
    <citation type="journal article" date="2014" name="Genome Announc.">
        <title>Draft Genome Sequence of Fervidicella metallireducens Strain AeBT, an Iron-Reducing Thermoanaerobe from the Great Artesian Basin.</title>
        <authorList>
            <person name="Patel B.K."/>
        </authorList>
    </citation>
    <scope>NUCLEOTIDE SEQUENCE [LARGE SCALE GENOMIC DNA]</scope>
    <source>
        <strain evidence="2 3">AeB</strain>
    </source>
</reference>
<dbReference type="Pfam" id="PF13687">
    <property type="entry name" value="DUF4153"/>
    <property type="match status" value="1"/>
</dbReference>
<dbReference type="PROSITE" id="PS51257">
    <property type="entry name" value="PROKAR_LIPOPROTEIN"/>
    <property type="match status" value="1"/>
</dbReference>
<feature type="transmembrane region" description="Helical" evidence="1">
    <location>
        <begin position="53"/>
        <end position="74"/>
    </location>
</feature>
<keyword evidence="1" id="KW-0472">Membrane</keyword>
<dbReference type="RefSeq" id="WP_035379236.1">
    <property type="nucleotide sequence ID" value="NZ_AZQP01000015.1"/>
</dbReference>
<feature type="transmembrane region" description="Helical" evidence="1">
    <location>
        <begin position="86"/>
        <end position="103"/>
    </location>
</feature>
<feature type="transmembrane region" description="Helical" evidence="1">
    <location>
        <begin position="115"/>
        <end position="132"/>
    </location>
</feature>
<feature type="transmembrane region" description="Helical" evidence="1">
    <location>
        <begin position="290"/>
        <end position="308"/>
    </location>
</feature>
<feature type="transmembrane region" description="Helical" evidence="1">
    <location>
        <begin position="255"/>
        <end position="278"/>
    </location>
</feature>
<feature type="transmembrane region" description="Helical" evidence="1">
    <location>
        <begin position="320"/>
        <end position="338"/>
    </location>
</feature>
<keyword evidence="1" id="KW-1133">Transmembrane helix</keyword>
<dbReference type="Proteomes" id="UP000019681">
    <property type="component" value="Unassembled WGS sequence"/>
</dbReference>
<feature type="transmembrane region" description="Helical" evidence="1">
    <location>
        <begin position="20"/>
        <end position="41"/>
    </location>
</feature>
<feature type="transmembrane region" description="Helical" evidence="1">
    <location>
        <begin position="152"/>
        <end position="170"/>
    </location>
</feature>
<sequence>MKLNNLLKDVYTGVVNSLRRFPIAIGLSTSCVVMLIIISELQQRGITTSIEELTRITMIIALGIPLSLCIKLIFERKDVNKKGFLIISYSLSILFLVLYYYFLLKNFKMVPVTRYIGLNLVFYLAFLFIPYIKKENNFELYVLRIFTRFFTTIIYSVVLFAGLAAILFTIDKLLGVRVPSDFYYYTWLIVAGMFAPTFFLAGIPFKNEEFSLIDYPKLFKVLVLYIIMPLLTVYTLILYIYFAKIIVTREWPKGLVSHLVLWYSVITSMVLFFISPILNEKAWPRRFMEFFPKMLLPLITMMFISIGIRIRQYGVTENRYFVVALGIWVFFVMLYYSFNKKLRNIVLPVSLSIIMFLSVVGPISSYSISKYSQNVRLQRILNKNDMVRDKKIIPNKNISTEDKRQIIAILSYFDKNHSLNDVKYLPKNFKMENMEEIFGFKYEAYDYNNNMEYFFFAAKQNEMVLDIRDYDYLVDPRFSDKMDTDVGQLKIDFNRYNNVIKITQNGNEVYSKNLNEFVEVLLSKYGTNNLNKEILSKDLSFEEETNKVKIKFQFNNISGQKDLSTGKAEVKGAEFYFLVKIK</sequence>
<name>A0A017RVK2_9CLOT</name>
<feature type="transmembrane region" description="Helical" evidence="1">
    <location>
        <begin position="223"/>
        <end position="243"/>
    </location>
</feature>
<accession>A0A017RVK2</accession>
<dbReference type="OrthoDB" id="9809196at2"/>